<sequence length="450" mass="48305">MEADLLGGLASGDTVPAAEAVPALKREQDSTDDFEHLDRESKRDEFGESPSHHGAARVASQNFLDMERDEFVDTPRAPSVTDKLADHIADKFTDSESDADTAGESPLHRPEPPQQKSSVPILEPSAAVAPARDPTLILAATPAPPPTPAPVPIPSPAPSVPEPVVEKRAEGKATSKTEAPHEPPAAEPKPHQEPAPQPKPAPPEPVKAEPVRAPTAHVIEAEVIFCQMGLGEVVDSRQSQRWRSGKIVDRLVTGLEPLTVRRSEGRPKRSPILAHSPKNRNRLTETDLQLVATIGFSEYLLRYCKLFVRHSFAINWSKLERRTLIRVAVSAQPVISVLLAAFAVILSGIAPLSELPRMRRNYHFYVPITVNGGCIAAEMKAAPVGCPCFGVEPRGVGGLGWGSGGCGAVRCDGTQLILAAARAAHSQVASPRTRTHALLPRRRTPSVNAP</sequence>
<accession>A0ABN8J5L8</accession>
<dbReference type="EMBL" id="OW152821">
    <property type="protein sequence ID" value="CAH2075839.1"/>
    <property type="molecule type" value="Genomic_DNA"/>
</dbReference>
<reference evidence="3" key="1">
    <citation type="submission" date="2022-03" db="EMBL/GenBank/DDBJ databases">
        <authorList>
            <person name="Martin H S."/>
        </authorList>
    </citation>
    <scope>NUCLEOTIDE SEQUENCE</scope>
</reference>
<keyword evidence="2" id="KW-0472">Membrane</keyword>
<name>A0ABN8J5L8_9NEOP</name>
<keyword evidence="4" id="KW-1185">Reference proteome</keyword>
<evidence type="ECO:0000313" key="3">
    <source>
        <dbReference type="EMBL" id="CAH2075839.1"/>
    </source>
</evidence>
<protein>
    <submittedName>
        <fullName evidence="3">Uncharacterized protein</fullName>
    </submittedName>
</protein>
<feature type="compositionally biased region" description="Basic residues" evidence="1">
    <location>
        <begin position="433"/>
        <end position="444"/>
    </location>
</feature>
<feature type="compositionally biased region" description="Basic and acidic residues" evidence="1">
    <location>
        <begin position="83"/>
        <end position="94"/>
    </location>
</feature>
<feature type="region of interest" description="Disordered" evidence="1">
    <location>
        <begin position="1"/>
        <end position="208"/>
    </location>
</feature>
<keyword evidence="2" id="KW-1133">Transmembrane helix</keyword>
<keyword evidence="2" id="KW-0812">Transmembrane</keyword>
<feature type="transmembrane region" description="Helical" evidence="2">
    <location>
        <begin position="334"/>
        <end position="352"/>
    </location>
</feature>
<evidence type="ECO:0000313" key="4">
    <source>
        <dbReference type="Proteomes" id="UP000837857"/>
    </source>
</evidence>
<feature type="compositionally biased region" description="Pro residues" evidence="1">
    <location>
        <begin position="182"/>
        <end position="205"/>
    </location>
</feature>
<gene>
    <name evidence="3" type="ORF">IPOD504_LOCUS17017</name>
</gene>
<feature type="compositionally biased region" description="Basic and acidic residues" evidence="1">
    <location>
        <begin position="164"/>
        <end position="181"/>
    </location>
</feature>
<feature type="compositionally biased region" description="Basic and acidic residues" evidence="1">
    <location>
        <begin position="24"/>
        <end position="46"/>
    </location>
</feature>
<dbReference type="Proteomes" id="UP000837857">
    <property type="component" value="Chromosome 9"/>
</dbReference>
<feature type="non-terminal residue" evidence="3">
    <location>
        <position position="450"/>
    </location>
</feature>
<feature type="compositionally biased region" description="Pro residues" evidence="1">
    <location>
        <begin position="142"/>
        <end position="161"/>
    </location>
</feature>
<evidence type="ECO:0000256" key="2">
    <source>
        <dbReference type="SAM" id="Phobius"/>
    </source>
</evidence>
<organism evidence="3 4">
    <name type="scientific">Iphiclides podalirius</name>
    <name type="common">scarce swallowtail</name>
    <dbReference type="NCBI Taxonomy" id="110791"/>
    <lineage>
        <taxon>Eukaryota</taxon>
        <taxon>Metazoa</taxon>
        <taxon>Ecdysozoa</taxon>
        <taxon>Arthropoda</taxon>
        <taxon>Hexapoda</taxon>
        <taxon>Insecta</taxon>
        <taxon>Pterygota</taxon>
        <taxon>Neoptera</taxon>
        <taxon>Endopterygota</taxon>
        <taxon>Lepidoptera</taxon>
        <taxon>Glossata</taxon>
        <taxon>Ditrysia</taxon>
        <taxon>Papilionoidea</taxon>
        <taxon>Papilionidae</taxon>
        <taxon>Papilioninae</taxon>
        <taxon>Iphiclides</taxon>
    </lineage>
</organism>
<feature type="region of interest" description="Disordered" evidence="1">
    <location>
        <begin position="428"/>
        <end position="450"/>
    </location>
</feature>
<evidence type="ECO:0000256" key="1">
    <source>
        <dbReference type="SAM" id="MobiDB-lite"/>
    </source>
</evidence>
<proteinExistence type="predicted"/>